<feature type="transmembrane region" description="Helical" evidence="1">
    <location>
        <begin position="50"/>
        <end position="72"/>
    </location>
</feature>
<reference evidence="2 3" key="1">
    <citation type="submission" date="2018-06" db="EMBL/GenBank/DDBJ databases">
        <title>Nitrincola tibetense sp. nov., isolated from Lake XuguoCo on Tibetan Plateau.</title>
        <authorList>
            <person name="Xing P."/>
        </authorList>
    </citation>
    <scope>NUCLEOTIDE SEQUENCE [LARGE SCALE GENOMIC DNA]</scope>
    <source>
        <strain evidence="3">xg18</strain>
    </source>
</reference>
<gene>
    <name evidence="2" type="ORF">DN062_04445</name>
</gene>
<accession>A0A364NPX5</accession>
<organism evidence="2 3">
    <name type="scientific">Nitrincola tibetensis</name>
    <dbReference type="NCBI Taxonomy" id="2219697"/>
    <lineage>
        <taxon>Bacteria</taxon>
        <taxon>Pseudomonadati</taxon>
        <taxon>Pseudomonadota</taxon>
        <taxon>Gammaproteobacteria</taxon>
        <taxon>Oceanospirillales</taxon>
        <taxon>Oceanospirillaceae</taxon>
        <taxon>Nitrincola</taxon>
    </lineage>
</organism>
<keyword evidence="3" id="KW-1185">Reference proteome</keyword>
<dbReference type="OrthoDB" id="8549814at2"/>
<keyword evidence="1" id="KW-1133">Transmembrane helix</keyword>
<proteinExistence type="predicted"/>
<dbReference type="Proteomes" id="UP000250744">
    <property type="component" value="Unassembled WGS sequence"/>
</dbReference>
<feature type="transmembrane region" description="Helical" evidence="1">
    <location>
        <begin position="93"/>
        <end position="118"/>
    </location>
</feature>
<feature type="transmembrane region" description="Helical" evidence="1">
    <location>
        <begin position="12"/>
        <end position="30"/>
    </location>
</feature>
<keyword evidence="1" id="KW-0812">Transmembrane</keyword>
<evidence type="ECO:0000313" key="3">
    <source>
        <dbReference type="Proteomes" id="UP000250744"/>
    </source>
</evidence>
<protein>
    <submittedName>
        <fullName evidence="2">Uncharacterized protein</fullName>
    </submittedName>
</protein>
<dbReference type="AlphaFoldDB" id="A0A364NPX5"/>
<evidence type="ECO:0000313" key="2">
    <source>
        <dbReference type="EMBL" id="RAU19104.1"/>
    </source>
</evidence>
<name>A0A364NPX5_9GAMM</name>
<evidence type="ECO:0000256" key="1">
    <source>
        <dbReference type="SAM" id="Phobius"/>
    </source>
</evidence>
<comment type="caution">
    <text evidence="2">The sequence shown here is derived from an EMBL/GenBank/DDBJ whole genome shotgun (WGS) entry which is preliminary data.</text>
</comment>
<sequence length="123" mass="13379">MQPTWFAPAHPAQIVMGFVIWSIWFIAMYGGLSVVCQLAPPDVEQGPLTWLNGGLLTFALLVIALLLFLAWRSGRYCASRHKASEEAVGFERFVGYVSTVLYLIAAVATLAGTLPVLVLPPCN</sequence>
<keyword evidence="1" id="KW-0472">Membrane</keyword>
<dbReference type="EMBL" id="QKRX01000003">
    <property type="protein sequence ID" value="RAU19104.1"/>
    <property type="molecule type" value="Genomic_DNA"/>
</dbReference>